<reference evidence="4" key="1">
    <citation type="submission" date="2017-01" db="EMBL/GenBank/DDBJ databases">
        <authorList>
            <person name="Wang Y."/>
            <person name="White M."/>
            <person name="Kvist S."/>
            <person name="Moncalvo J.-M."/>
        </authorList>
    </citation>
    <scope>NUCLEOTIDE SEQUENCE [LARGE SCALE GENOMIC DNA]</scope>
    <source>
        <strain evidence="4">ID-206-W2</strain>
    </source>
</reference>
<keyword evidence="4" id="KW-1185">Reference proteome</keyword>
<comment type="caution">
    <text evidence="3">The sequence shown here is derived from an EMBL/GenBank/DDBJ whole genome shotgun (WGS) entry which is preliminary data.</text>
</comment>
<accession>A0A1R1YIM0</accession>
<dbReference type="InterPro" id="IPR001180">
    <property type="entry name" value="CNH_dom"/>
</dbReference>
<sequence length="343" mass="35232">MSTQSLLDPADSSLNFVNKKREQNNYSGGSGSLVSSAMGGSIGASSTKSGSIFNGIGGSSIGSNSFDGANAPYYGMQSSGGKMIPSCSSSLKKELSIYNGVTGASGVSASSLGNNSTNSGMGNSRDRPSASISVSGLAKPISLFRVQSGEFLLCYSEFGFFVNRNGQRARKQLILRWESIPHSFVFCYPYIIAIDNTFIEIRNIDTGELVQILSYGENLNLLNSSGSLVNNLSDPSSLILIGSDNLSTIATSGSSIINTAGSAVTSTFVNNSASGAVEEFSGGVIIGPVGGGAGASSGINSGLSGIAGDHLNINQIDIPSNAIGPGFTHSAVMNDICILKKMY</sequence>
<keyword evidence="1" id="KW-0344">Guanine-nucleotide releasing factor</keyword>
<dbReference type="GO" id="GO:0005085">
    <property type="term" value="F:guanyl-nucleotide exchange factor activity"/>
    <property type="evidence" value="ECO:0007669"/>
    <property type="project" value="UniProtKB-KW"/>
</dbReference>
<evidence type="ECO:0000313" key="3">
    <source>
        <dbReference type="EMBL" id="OMJ26751.1"/>
    </source>
</evidence>
<feature type="domain" description="CNH" evidence="2">
    <location>
        <begin position="1"/>
        <end position="228"/>
    </location>
</feature>
<dbReference type="InterPro" id="IPR052233">
    <property type="entry name" value="Rho-type_GEFs"/>
</dbReference>
<dbReference type="EMBL" id="LSSM01001377">
    <property type="protein sequence ID" value="OMJ26751.1"/>
    <property type="molecule type" value="Genomic_DNA"/>
</dbReference>
<evidence type="ECO:0000259" key="2">
    <source>
        <dbReference type="PROSITE" id="PS50219"/>
    </source>
</evidence>
<protein>
    <submittedName>
        <fullName evidence="3">Rho1 guanine nucleotide exchange factor 2</fullName>
    </submittedName>
</protein>
<name>A0A1R1YIM0_9FUNG</name>
<evidence type="ECO:0000313" key="4">
    <source>
        <dbReference type="Proteomes" id="UP000187429"/>
    </source>
</evidence>
<dbReference type="Pfam" id="PF00780">
    <property type="entry name" value="CNH"/>
    <property type="match status" value="1"/>
</dbReference>
<dbReference type="OrthoDB" id="2272012at2759"/>
<dbReference type="PANTHER" id="PTHR46572:SF2">
    <property type="entry name" value="RHO1 GDP-GTP EXCHANGE PROTEIN 1-RELATED"/>
    <property type="match status" value="1"/>
</dbReference>
<organism evidence="3 4">
    <name type="scientific">Smittium culicis</name>
    <dbReference type="NCBI Taxonomy" id="133412"/>
    <lineage>
        <taxon>Eukaryota</taxon>
        <taxon>Fungi</taxon>
        <taxon>Fungi incertae sedis</taxon>
        <taxon>Zoopagomycota</taxon>
        <taxon>Kickxellomycotina</taxon>
        <taxon>Harpellomycetes</taxon>
        <taxon>Harpellales</taxon>
        <taxon>Legeriomycetaceae</taxon>
        <taxon>Smittium</taxon>
    </lineage>
</organism>
<dbReference type="PANTHER" id="PTHR46572">
    <property type="entry name" value="RHO1 GDP-GTP EXCHANGE PROTEIN 1-RELATED"/>
    <property type="match status" value="1"/>
</dbReference>
<dbReference type="AlphaFoldDB" id="A0A1R1YIM0"/>
<gene>
    <name evidence="3" type="ORF">AYI69_g3834</name>
</gene>
<dbReference type="Proteomes" id="UP000187429">
    <property type="component" value="Unassembled WGS sequence"/>
</dbReference>
<dbReference type="PROSITE" id="PS50219">
    <property type="entry name" value="CNH"/>
    <property type="match status" value="1"/>
</dbReference>
<proteinExistence type="predicted"/>
<evidence type="ECO:0000256" key="1">
    <source>
        <dbReference type="ARBA" id="ARBA00022658"/>
    </source>
</evidence>